<comment type="caution">
    <text evidence="3">The sequence shown here is derived from an EMBL/GenBank/DDBJ whole genome shotgun (WGS) entry which is preliminary data.</text>
</comment>
<evidence type="ECO:0000313" key="3">
    <source>
        <dbReference type="EMBL" id="CAI8042122.1"/>
    </source>
</evidence>
<gene>
    <name evidence="3" type="ORF">GBAR_LOCUS23386</name>
</gene>
<keyword evidence="1" id="KW-0677">Repeat</keyword>
<dbReference type="InterPro" id="IPR029515">
    <property type="entry name" value="Liprin"/>
</dbReference>
<name>A0AA35T6G4_GEOBA</name>
<dbReference type="Gene3D" id="1.10.150.50">
    <property type="entry name" value="Transcription Factor, Ets-1"/>
    <property type="match status" value="2"/>
</dbReference>
<organism evidence="3 4">
    <name type="scientific">Geodia barretti</name>
    <name type="common">Barrett's horny sponge</name>
    <dbReference type="NCBI Taxonomy" id="519541"/>
    <lineage>
        <taxon>Eukaryota</taxon>
        <taxon>Metazoa</taxon>
        <taxon>Porifera</taxon>
        <taxon>Demospongiae</taxon>
        <taxon>Heteroscleromorpha</taxon>
        <taxon>Tetractinellida</taxon>
        <taxon>Astrophorina</taxon>
        <taxon>Geodiidae</taxon>
        <taxon>Geodia</taxon>
    </lineage>
</organism>
<dbReference type="SUPFAM" id="SSF47769">
    <property type="entry name" value="SAM/Pointed domain"/>
    <property type="match status" value="1"/>
</dbReference>
<evidence type="ECO:0000313" key="4">
    <source>
        <dbReference type="Proteomes" id="UP001174909"/>
    </source>
</evidence>
<sequence length="196" mass="22609">MLEYLTKKDLRTALKMVDTSHRNSLQYGISVLKKLDYNRAELERRRRAVDVRTKKDVLVWTNDHVQEWVCQIGLEDHARHLSEEGAGYTLESSPLTTRWTMKGSRWRCKYRSEVRKQIKAEFETLLKEGTTRVSTEPQSHGKIVRRLSKKLKVGTRRMSSPVLFSSHPLPSSFSPLLEEDSSRDAHKAAAISEDAV</sequence>
<dbReference type="PANTHER" id="PTHR12587">
    <property type="entry name" value="LAR INTERACTING PROTEIN LIP -RELATED PROTEIN"/>
    <property type="match status" value="1"/>
</dbReference>
<protein>
    <submittedName>
        <fullName evidence="3">Liprin-alpha-4</fullName>
    </submittedName>
</protein>
<dbReference type="PANTHER" id="PTHR12587:SF20">
    <property type="entry name" value="LIPRIN-ALPHA, ISOFORM E"/>
    <property type="match status" value="1"/>
</dbReference>
<feature type="region of interest" description="Disordered" evidence="2">
    <location>
        <begin position="175"/>
        <end position="196"/>
    </location>
</feature>
<dbReference type="AlphaFoldDB" id="A0AA35T6G4"/>
<dbReference type="GO" id="GO:0050808">
    <property type="term" value="P:synapse organization"/>
    <property type="evidence" value="ECO:0007669"/>
    <property type="project" value="TreeGrafter"/>
</dbReference>
<keyword evidence="4" id="KW-1185">Reference proteome</keyword>
<evidence type="ECO:0000256" key="2">
    <source>
        <dbReference type="SAM" id="MobiDB-lite"/>
    </source>
</evidence>
<accession>A0AA35T6G4</accession>
<dbReference type="EMBL" id="CASHTH010003238">
    <property type="protein sequence ID" value="CAI8042122.1"/>
    <property type="molecule type" value="Genomic_DNA"/>
</dbReference>
<reference evidence="3" key="1">
    <citation type="submission" date="2023-03" db="EMBL/GenBank/DDBJ databases">
        <authorList>
            <person name="Steffen K."/>
            <person name="Cardenas P."/>
        </authorList>
    </citation>
    <scope>NUCLEOTIDE SEQUENCE</scope>
</reference>
<proteinExistence type="predicted"/>
<dbReference type="InterPro" id="IPR013761">
    <property type="entry name" value="SAM/pointed_sf"/>
</dbReference>
<evidence type="ECO:0000256" key="1">
    <source>
        <dbReference type="ARBA" id="ARBA00022737"/>
    </source>
</evidence>
<dbReference type="Proteomes" id="UP001174909">
    <property type="component" value="Unassembled WGS sequence"/>
</dbReference>